<organism evidence="2 3">
    <name type="scientific">Lojkania enalia</name>
    <dbReference type="NCBI Taxonomy" id="147567"/>
    <lineage>
        <taxon>Eukaryota</taxon>
        <taxon>Fungi</taxon>
        <taxon>Dikarya</taxon>
        <taxon>Ascomycota</taxon>
        <taxon>Pezizomycotina</taxon>
        <taxon>Dothideomycetes</taxon>
        <taxon>Pleosporomycetidae</taxon>
        <taxon>Pleosporales</taxon>
        <taxon>Pleosporales incertae sedis</taxon>
        <taxon>Lojkania</taxon>
    </lineage>
</organism>
<feature type="compositionally biased region" description="Basic residues" evidence="1">
    <location>
        <begin position="67"/>
        <end position="83"/>
    </location>
</feature>
<evidence type="ECO:0000313" key="3">
    <source>
        <dbReference type="Proteomes" id="UP000800093"/>
    </source>
</evidence>
<reference evidence="3" key="1">
    <citation type="journal article" date="2020" name="Stud. Mycol.">
        <title>101 Dothideomycetes genomes: A test case for predicting lifestyles and emergence of pathogens.</title>
        <authorList>
            <person name="Haridas S."/>
            <person name="Albert R."/>
            <person name="Binder M."/>
            <person name="Bloem J."/>
            <person name="LaButti K."/>
            <person name="Salamov A."/>
            <person name="Andreopoulos B."/>
            <person name="Baker S."/>
            <person name="Barry K."/>
            <person name="Bills G."/>
            <person name="Bluhm B."/>
            <person name="Cannon C."/>
            <person name="Castanera R."/>
            <person name="Culley D."/>
            <person name="Daum C."/>
            <person name="Ezra D."/>
            <person name="Gonzalez J."/>
            <person name="Henrissat B."/>
            <person name="Kuo A."/>
            <person name="Liang C."/>
            <person name="Lipzen A."/>
            <person name="Lutzoni F."/>
            <person name="Magnuson J."/>
            <person name="Mondo S."/>
            <person name="Nolan M."/>
            <person name="Ohm R."/>
            <person name="Pangilinan J."/>
            <person name="Park H.-J."/>
            <person name="Ramirez L."/>
            <person name="Alfaro M."/>
            <person name="Sun H."/>
            <person name="Tritt A."/>
            <person name="Yoshinaga Y."/>
            <person name="Zwiers L.-H."/>
            <person name="Turgeon B."/>
            <person name="Goodwin S."/>
            <person name="Spatafora J."/>
            <person name="Crous P."/>
            <person name="Grigoriev I."/>
        </authorList>
    </citation>
    <scope>NUCLEOTIDE SEQUENCE [LARGE SCALE GENOMIC DNA]</scope>
    <source>
        <strain evidence="3">CBS 304.66</strain>
    </source>
</reference>
<dbReference type="AlphaFoldDB" id="A0A9P4N5E9"/>
<gene>
    <name evidence="2" type="ORF">CC78DRAFT_577500</name>
</gene>
<dbReference type="EMBL" id="ML986594">
    <property type="protein sequence ID" value="KAF2266967.1"/>
    <property type="molecule type" value="Genomic_DNA"/>
</dbReference>
<sequence>MTSKFTEILEPSEAPTYTHPHLNVSLEDILAEEGRKRSGSESSTSSQHDDNSGSDTPKSPTDLGKAKSLRRRAFTFGNKKGRHVSPSVEDANILYGDLRDKPMLPEVFTET</sequence>
<dbReference type="OrthoDB" id="3771239at2759"/>
<evidence type="ECO:0000313" key="2">
    <source>
        <dbReference type="EMBL" id="KAF2266967.1"/>
    </source>
</evidence>
<comment type="caution">
    <text evidence="2">The sequence shown here is derived from an EMBL/GenBank/DDBJ whole genome shotgun (WGS) entry which is preliminary data.</text>
</comment>
<proteinExistence type="predicted"/>
<protein>
    <submittedName>
        <fullName evidence="2">Uncharacterized protein</fullName>
    </submittedName>
</protein>
<name>A0A9P4N5E9_9PLEO</name>
<evidence type="ECO:0000256" key="1">
    <source>
        <dbReference type="SAM" id="MobiDB-lite"/>
    </source>
</evidence>
<dbReference type="Proteomes" id="UP000800093">
    <property type="component" value="Unassembled WGS sequence"/>
</dbReference>
<feature type="region of interest" description="Disordered" evidence="1">
    <location>
        <begin position="1"/>
        <end position="85"/>
    </location>
</feature>
<keyword evidence="3" id="KW-1185">Reference proteome</keyword>
<accession>A0A9P4N5E9</accession>